<evidence type="ECO:0000256" key="2">
    <source>
        <dbReference type="ARBA" id="ARBA00022692"/>
    </source>
</evidence>
<reference evidence="11 12" key="1">
    <citation type="submission" date="2019-01" db="EMBL/GenBank/DDBJ databases">
        <authorList>
            <person name="Sayadi A."/>
        </authorList>
    </citation>
    <scope>NUCLEOTIDE SEQUENCE [LARGE SCALE GENOMIC DNA]</scope>
</reference>
<feature type="compositionally biased region" description="Basic and acidic residues" evidence="8">
    <location>
        <begin position="529"/>
        <end position="540"/>
    </location>
</feature>
<keyword evidence="6 7" id="KW-1015">Disulfide bond</keyword>
<feature type="chain" id="PRO_5025035839" description="CUB domain-containing protein" evidence="10">
    <location>
        <begin position="19"/>
        <end position="565"/>
    </location>
</feature>
<organism evidence="11 12">
    <name type="scientific">Callosobruchus maculatus</name>
    <name type="common">Southern cowpea weevil</name>
    <name type="synonym">Pulse bruchid</name>
    <dbReference type="NCBI Taxonomy" id="64391"/>
    <lineage>
        <taxon>Eukaryota</taxon>
        <taxon>Metazoa</taxon>
        <taxon>Ecdysozoa</taxon>
        <taxon>Arthropoda</taxon>
        <taxon>Hexapoda</taxon>
        <taxon>Insecta</taxon>
        <taxon>Pterygota</taxon>
        <taxon>Neoptera</taxon>
        <taxon>Endopterygota</taxon>
        <taxon>Coleoptera</taxon>
        <taxon>Polyphaga</taxon>
        <taxon>Cucujiformia</taxon>
        <taxon>Chrysomeloidea</taxon>
        <taxon>Chrysomelidae</taxon>
        <taxon>Bruchinae</taxon>
        <taxon>Bruchini</taxon>
        <taxon>Callosobruchus</taxon>
    </lineage>
</organism>
<evidence type="ECO:0000256" key="6">
    <source>
        <dbReference type="ARBA" id="ARBA00023157"/>
    </source>
</evidence>
<dbReference type="OrthoDB" id="9988974at2759"/>
<dbReference type="GO" id="GO:0016192">
    <property type="term" value="P:vesicle-mediated transport"/>
    <property type="evidence" value="ECO:0007669"/>
    <property type="project" value="UniProtKB-ARBA"/>
</dbReference>
<protein>
    <recommendedName>
        <fullName evidence="13">CUB domain-containing protein</fullName>
    </recommendedName>
</protein>
<dbReference type="InterPro" id="IPR050685">
    <property type="entry name" value="LDLR"/>
</dbReference>
<dbReference type="AlphaFoldDB" id="A0A653CB62"/>
<gene>
    <name evidence="11" type="ORF">CALMAC_LOCUS7716</name>
</gene>
<feature type="disulfide bond" evidence="7">
    <location>
        <begin position="196"/>
        <end position="211"/>
    </location>
</feature>
<dbReference type="SMART" id="SM00192">
    <property type="entry name" value="LDLa"/>
    <property type="match status" value="3"/>
</dbReference>
<dbReference type="PROSITE" id="PS50068">
    <property type="entry name" value="LDLRA_2"/>
    <property type="match status" value="2"/>
</dbReference>
<dbReference type="InterPro" id="IPR002172">
    <property type="entry name" value="LDrepeatLR_classA_rpt"/>
</dbReference>
<dbReference type="Proteomes" id="UP000410492">
    <property type="component" value="Unassembled WGS sequence"/>
</dbReference>
<feature type="region of interest" description="Disordered" evidence="8">
    <location>
        <begin position="504"/>
        <end position="565"/>
    </location>
</feature>
<feature type="disulfide bond" evidence="7">
    <location>
        <begin position="234"/>
        <end position="249"/>
    </location>
</feature>
<keyword evidence="4 9" id="KW-1133">Transmembrane helix</keyword>
<evidence type="ECO:0000313" key="12">
    <source>
        <dbReference type="Proteomes" id="UP000410492"/>
    </source>
</evidence>
<dbReference type="GO" id="GO:0005886">
    <property type="term" value="C:plasma membrane"/>
    <property type="evidence" value="ECO:0007669"/>
    <property type="project" value="TreeGrafter"/>
</dbReference>
<feature type="region of interest" description="Disordered" evidence="8">
    <location>
        <begin position="303"/>
        <end position="322"/>
    </location>
</feature>
<accession>A0A653CB62</accession>
<sequence length="565" mass="63203">MIENVIVIVFLLIQLCPANRTDYCGNMDLRETRGTMEIEYHPSVTSIYCNWTIHSGPETISTVKILHSETTWCYKHNECCLFISDGQKMIKRLCNEQIDKPKALSIRTNSPMYVILETKHNNLELLVSYTVRNATECPYSDFQCSDRSSCYNQSDMCTDNFICQDYSHNLGCPPCHFNSSLCDTTYRICFDDVQRCDGVVHCPKGEDELNCTDKCVGMIMCANDNICISKDQVCDRSLDCPSGMDEQNCDNINPSKSIIILTLFVMCSLCSVLFICLVFRWVTSRRDMNRLLNDLPEFPLAPFQGPGEQDQDSTSSGVFGESEFRQGGGIYESYMMTIKKRSISKSVQAGAGVYNHNELDGDNELVVLASLNVPLDSCVGLSISEDNVSDLASRGSIKTTKYHGNADCSTSETYSVYSLISRDTKQSTSKSSAMTRDSGKSTNVSYTLKVRPPSSRKSSPTMSTSKKSSAVPKPARSAGMFERNPSATIIDPIMMDLIRQYDRDRGDRTRPKSVGGTTSDGQWVDVDEEGTKKRSPEGNRMKRPKARSGNKKGILKSKRVQSYRY</sequence>
<keyword evidence="3" id="KW-0677">Repeat</keyword>
<dbReference type="Gene3D" id="4.10.400.10">
    <property type="entry name" value="Low-density Lipoprotein Receptor"/>
    <property type="match status" value="2"/>
</dbReference>
<feature type="signal peptide" evidence="10">
    <location>
        <begin position="1"/>
        <end position="18"/>
    </location>
</feature>
<evidence type="ECO:0008006" key="13">
    <source>
        <dbReference type="Google" id="ProtNLM"/>
    </source>
</evidence>
<evidence type="ECO:0000256" key="5">
    <source>
        <dbReference type="ARBA" id="ARBA00023136"/>
    </source>
</evidence>
<dbReference type="PANTHER" id="PTHR24270">
    <property type="entry name" value="LOW-DENSITY LIPOPROTEIN RECEPTOR-RELATED"/>
    <property type="match status" value="1"/>
</dbReference>
<keyword evidence="2 9" id="KW-0812">Transmembrane</keyword>
<feature type="compositionally biased region" description="Polar residues" evidence="8">
    <location>
        <begin position="426"/>
        <end position="446"/>
    </location>
</feature>
<keyword evidence="5 9" id="KW-0472">Membrane</keyword>
<dbReference type="InterPro" id="IPR036055">
    <property type="entry name" value="LDL_receptor-like_sf"/>
</dbReference>
<keyword evidence="10" id="KW-0732">Signal</keyword>
<name>A0A653CB62_CALMS</name>
<dbReference type="SUPFAM" id="SSF57424">
    <property type="entry name" value="LDL receptor-like module"/>
    <property type="match status" value="2"/>
</dbReference>
<feature type="compositionally biased region" description="Basic residues" evidence="8">
    <location>
        <begin position="541"/>
        <end position="565"/>
    </location>
</feature>
<evidence type="ECO:0000256" key="4">
    <source>
        <dbReference type="ARBA" id="ARBA00022989"/>
    </source>
</evidence>
<evidence type="ECO:0000313" key="11">
    <source>
        <dbReference type="EMBL" id="VEN45177.1"/>
    </source>
</evidence>
<evidence type="ECO:0000256" key="3">
    <source>
        <dbReference type="ARBA" id="ARBA00022737"/>
    </source>
</evidence>
<dbReference type="CDD" id="cd00112">
    <property type="entry name" value="LDLa"/>
    <property type="match status" value="2"/>
</dbReference>
<feature type="transmembrane region" description="Helical" evidence="9">
    <location>
        <begin position="258"/>
        <end position="282"/>
    </location>
</feature>
<feature type="compositionally biased region" description="Low complexity" evidence="8">
    <location>
        <begin position="451"/>
        <end position="469"/>
    </location>
</feature>
<proteinExistence type="predicted"/>
<dbReference type="PRINTS" id="PR00261">
    <property type="entry name" value="LDLRECEPTOR"/>
</dbReference>
<evidence type="ECO:0000256" key="8">
    <source>
        <dbReference type="SAM" id="MobiDB-lite"/>
    </source>
</evidence>
<evidence type="ECO:0000256" key="7">
    <source>
        <dbReference type="PROSITE-ProRule" id="PRU00124"/>
    </source>
</evidence>
<comment type="subcellular location">
    <subcellularLocation>
        <location evidence="1">Membrane</location>
        <topology evidence="1">Single-pass membrane protein</topology>
    </subcellularLocation>
</comment>
<feature type="disulfide bond" evidence="7">
    <location>
        <begin position="215"/>
        <end position="227"/>
    </location>
</feature>
<keyword evidence="12" id="KW-1185">Reference proteome</keyword>
<dbReference type="EMBL" id="CAACVG010007392">
    <property type="protein sequence ID" value="VEN45177.1"/>
    <property type="molecule type" value="Genomic_DNA"/>
</dbReference>
<evidence type="ECO:0000256" key="1">
    <source>
        <dbReference type="ARBA" id="ARBA00004167"/>
    </source>
</evidence>
<feature type="region of interest" description="Disordered" evidence="8">
    <location>
        <begin position="421"/>
        <end position="487"/>
    </location>
</feature>
<dbReference type="PANTHER" id="PTHR24270:SF62">
    <property type="entry name" value="LOW-DENSITY LIPOPROTEIN RECEPTOR-RELATED PROTEIN 2"/>
    <property type="match status" value="1"/>
</dbReference>
<comment type="caution">
    <text evidence="7">Lacks conserved residue(s) required for the propagation of feature annotation.</text>
</comment>
<evidence type="ECO:0000256" key="9">
    <source>
        <dbReference type="SAM" id="Phobius"/>
    </source>
</evidence>
<evidence type="ECO:0000256" key="10">
    <source>
        <dbReference type="SAM" id="SignalP"/>
    </source>
</evidence>